<name>A0A1W1W086_9BACT</name>
<gene>
    <name evidence="2" type="ORF">SAMN00120144_4138</name>
</gene>
<feature type="non-terminal residue" evidence="2">
    <location>
        <position position="41"/>
    </location>
</feature>
<protein>
    <submittedName>
        <fullName evidence="2">Uncharacterized protein</fullName>
    </submittedName>
</protein>
<sequence>MPQKDAFRERRPKRFHAPRKQDFGGNEEVQISPPLSGNRPL</sequence>
<organism evidence="2 3">
    <name type="scientific">Hymenobacter roseosalivarius DSM 11622</name>
    <dbReference type="NCBI Taxonomy" id="645990"/>
    <lineage>
        <taxon>Bacteria</taxon>
        <taxon>Pseudomonadati</taxon>
        <taxon>Bacteroidota</taxon>
        <taxon>Cytophagia</taxon>
        <taxon>Cytophagales</taxon>
        <taxon>Hymenobacteraceae</taxon>
        <taxon>Hymenobacter</taxon>
    </lineage>
</organism>
<proteinExistence type="predicted"/>
<accession>A0A1W1W086</accession>
<feature type="region of interest" description="Disordered" evidence="1">
    <location>
        <begin position="1"/>
        <end position="41"/>
    </location>
</feature>
<dbReference type="AlphaFoldDB" id="A0A1W1W086"/>
<evidence type="ECO:0000313" key="2">
    <source>
        <dbReference type="EMBL" id="SMB98910.1"/>
    </source>
</evidence>
<dbReference type="EMBL" id="FWWW01000088">
    <property type="protein sequence ID" value="SMB98910.1"/>
    <property type="molecule type" value="Genomic_DNA"/>
</dbReference>
<evidence type="ECO:0000313" key="3">
    <source>
        <dbReference type="Proteomes" id="UP000192266"/>
    </source>
</evidence>
<evidence type="ECO:0000256" key="1">
    <source>
        <dbReference type="SAM" id="MobiDB-lite"/>
    </source>
</evidence>
<reference evidence="2 3" key="1">
    <citation type="submission" date="2017-04" db="EMBL/GenBank/DDBJ databases">
        <authorList>
            <person name="Afonso C.L."/>
            <person name="Miller P.J."/>
            <person name="Scott M.A."/>
            <person name="Spackman E."/>
            <person name="Goraichik I."/>
            <person name="Dimitrov K.M."/>
            <person name="Suarez D.L."/>
            <person name="Swayne D.E."/>
        </authorList>
    </citation>
    <scope>NUCLEOTIDE SEQUENCE [LARGE SCALE GENOMIC DNA]</scope>
    <source>
        <strain evidence="2 3">DSM 11622</strain>
    </source>
</reference>
<keyword evidence="3" id="KW-1185">Reference proteome</keyword>
<dbReference type="Proteomes" id="UP000192266">
    <property type="component" value="Unassembled WGS sequence"/>
</dbReference>